<accession>A0AAI9UGZ0</accession>
<keyword evidence="12" id="KW-1185">Reference proteome</keyword>
<dbReference type="Gene3D" id="3.30.50.10">
    <property type="entry name" value="Erythroid Transcription Factor GATA-1, subunit A"/>
    <property type="match status" value="1"/>
</dbReference>
<comment type="subcellular location">
    <subcellularLocation>
        <location evidence="1">Nucleus</location>
    </subcellularLocation>
</comment>
<organism evidence="11 12">
    <name type="scientific">Colletotrichum melonis</name>
    <dbReference type="NCBI Taxonomy" id="1209925"/>
    <lineage>
        <taxon>Eukaryota</taxon>
        <taxon>Fungi</taxon>
        <taxon>Dikarya</taxon>
        <taxon>Ascomycota</taxon>
        <taxon>Pezizomycotina</taxon>
        <taxon>Sordariomycetes</taxon>
        <taxon>Hypocreomycetidae</taxon>
        <taxon>Glomerellales</taxon>
        <taxon>Glomerellaceae</taxon>
        <taxon>Colletotrichum</taxon>
        <taxon>Colletotrichum acutatum species complex</taxon>
    </lineage>
</organism>
<dbReference type="PRINTS" id="PR00619">
    <property type="entry name" value="GATAZNFINGER"/>
</dbReference>
<keyword evidence="5" id="KW-0805">Transcription regulation</keyword>
<comment type="caution">
    <text evidence="11">The sequence shown here is derived from an EMBL/GenBank/DDBJ whole genome shotgun (WGS) entry which is preliminary data.</text>
</comment>
<evidence type="ECO:0000259" key="10">
    <source>
        <dbReference type="PROSITE" id="PS50114"/>
    </source>
</evidence>
<dbReference type="EMBL" id="MLGG01000018">
    <property type="protein sequence ID" value="KAK1456821.1"/>
    <property type="molecule type" value="Genomic_DNA"/>
</dbReference>
<evidence type="ECO:0000256" key="9">
    <source>
        <dbReference type="SAM" id="MobiDB-lite"/>
    </source>
</evidence>
<feature type="region of interest" description="Disordered" evidence="9">
    <location>
        <begin position="537"/>
        <end position="557"/>
    </location>
</feature>
<dbReference type="FunFam" id="3.30.50.10:FF:000007">
    <property type="entry name" value="Nitrogen regulatory AreA, N-terminal"/>
    <property type="match status" value="1"/>
</dbReference>
<dbReference type="GO" id="GO:0000122">
    <property type="term" value="P:negative regulation of transcription by RNA polymerase II"/>
    <property type="evidence" value="ECO:0007669"/>
    <property type="project" value="TreeGrafter"/>
</dbReference>
<dbReference type="PANTHER" id="PTHR10071:SF338">
    <property type="entry name" value="GATA-TYPE DOMAIN-CONTAINING PROTEIN"/>
    <property type="match status" value="1"/>
</dbReference>
<dbReference type="InterPro" id="IPR056998">
    <property type="entry name" value="Asd-4/GZF3_helical"/>
</dbReference>
<dbReference type="InterPro" id="IPR000679">
    <property type="entry name" value="Znf_GATA"/>
</dbReference>
<keyword evidence="4" id="KW-0862">Zinc</keyword>
<dbReference type="AlphaFoldDB" id="A0AAI9UGZ0"/>
<reference evidence="11 12" key="1">
    <citation type="submission" date="2016-10" db="EMBL/GenBank/DDBJ databases">
        <title>The genome sequence of Colletotrichum fioriniae PJ7.</title>
        <authorList>
            <person name="Baroncelli R."/>
        </authorList>
    </citation>
    <scope>NUCLEOTIDE SEQUENCE [LARGE SCALE GENOMIC DNA]</scope>
    <source>
        <strain evidence="11">Col 31</strain>
    </source>
</reference>
<feature type="compositionally biased region" description="Polar residues" evidence="9">
    <location>
        <begin position="615"/>
        <end position="625"/>
    </location>
</feature>
<feature type="domain" description="GATA-type" evidence="10">
    <location>
        <begin position="315"/>
        <end position="368"/>
    </location>
</feature>
<feature type="region of interest" description="Disordered" evidence="9">
    <location>
        <begin position="457"/>
        <end position="477"/>
    </location>
</feature>
<evidence type="ECO:0000256" key="2">
    <source>
        <dbReference type="ARBA" id="ARBA00022723"/>
    </source>
</evidence>
<evidence type="ECO:0000256" key="1">
    <source>
        <dbReference type="ARBA" id="ARBA00004123"/>
    </source>
</evidence>
<feature type="non-terminal residue" evidence="11">
    <location>
        <position position="1"/>
    </location>
</feature>
<proteinExistence type="predicted"/>
<feature type="compositionally biased region" description="Basic and acidic residues" evidence="9">
    <location>
        <begin position="211"/>
        <end position="229"/>
    </location>
</feature>
<dbReference type="InterPro" id="IPR039355">
    <property type="entry name" value="Transcription_factor_GATA"/>
</dbReference>
<dbReference type="CDD" id="cd00202">
    <property type="entry name" value="ZnF_GATA"/>
    <property type="match status" value="1"/>
</dbReference>
<keyword evidence="7" id="KW-0539">Nucleus</keyword>
<dbReference type="SUPFAM" id="SSF57716">
    <property type="entry name" value="Glucocorticoid receptor-like (DNA-binding domain)"/>
    <property type="match status" value="1"/>
</dbReference>
<dbReference type="Pfam" id="PF00320">
    <property type="entry name" value="GATA"/>
    <property type="match status" value="1"/>
</dbReference>
<evidence type="ECO:0000256" key="6">
    <source>
        <dbReference type="ARBA" id="ARBA00023163"/>
    </source>
</evidence>
<feature type="region of interest" description="Disordered" evidence="9">
    <location>
        <begin position="572"/>
        <end position="625"/>
    </location>
</feature>
<dbReference type="GO" id="GO:0008270">
    <property type="term" value="F:zinc ion binding"/>
    <property type="evidence" value="ECO:0007669"/>
    <property type="project" value="UniProtKB-KW"/>
</dbReference>
<gene>
    <name evidence="11" type="ORF">CMEL01_16178</name>
</gene>
<feature type="compositionally biased region" description="Polar residues" evidence="9">
    <location>
        <begin position="406"/>
        <end position="437"/>
    </location>
</feature>
<dbReference type="GO" id="GO:0000978">
    <property type="term" value="F:RNA polymerase II cis-regulatory region sequence-specific DNA binding"/>
    <property type="evidence" value="ECO:0007669"/>
    <property type="project" value="TreeGrafter"/>
</dbReference>
<name>A0AAI9UGZ0_9PEZI</name>
<feature type="compositionally biased region" description="Low complexity" evidence="9">
    <location>
        <begin position="589"/>
        <end position="600"/>
    </location>
</feature>
<evidence type="ECO:0000256" key="5">
    <source>
        <dbReference type="ARBA" id="ARBA00023015"/>
    </source>
</evidence>
<protein>
    <submittedName>
        <fullName evidence="11">GATA zinc finger</fullName>
    </submittedName>
</protein>
<evidence type="ECO:0000313" key="11">
    <source>
        <dbReference type="EMBL" id="KAK1456821.1"/>
    </source>
</evidence>
<sequence>TAPHARLAIAKRHSIASLLRHSPPVRDDFAATAILAAVREPSAPAPALDNITEHEHDHDLPSFRDVMEEATALATLALPQTNLETISRPSSTSTSESASAAAVVAAASTVPQLPGISALAQANNSATSSPQMRYLDGHDSLALLPRSPYNLEAISATKKAMQPLRSIDKSPSAAISLASPQAGFSGGRNSRDGMEGDVNTKVTRASCADFDPQRSDSRARSRCRLHTDSGARARASSRADADLRFWRRIHHAIVVNTKTRVPTLIARFTPSSTTNKQTVIFFRTSFGTHTWNSLTESFAAISLALRIMMATQANESTQPTCQNCQTSTTPLWRRDEYGSVLCNACGLFLKLHGRPRPISLKTDVIKSRNRVKTMRPDLASKKKQQQQQQQAHQFGANDPNGLDIHGQNQRRQSQKSNGNPDGSDSPVSRTATPSLYNPSLPVFQGMDDAQLQAGLQGFNVSGSDNRSGSPLNGDRHLDVPQTHEQLIAANSALKTRVSELELINELFRGRLSQMEQDEASARRGQEISGKAEAQLRAQLESSKKQLDESHRRENNLKRRLDEMELELKEARDALDLSDSGRAAKKPRIAEVVANPAVAAATSGGGGDGGGGGESEVSTPQSAAAN</sequence>
<feature type="region of interest" description="Disordered" evidence="9">
    <location>
        <begin position="178"/>
        <end position="197"/>
    </location>
</feature>
<dbReference type="Proteomes" id="UP001239795">
    <property type="component" value="Unassembled WGS sequence"/>
</dbReference>
<feature type="compositionally biased region" description="Basic and acidic residues" evidence="9">
    <location>
        <begin position="541"/>
        <end position="557"/>
    </location>
</feature>
<evidence type="ECO:0000256" key="4">
    <source>
        <dbReference type="ARBA" id="ARBA00022833"/>
    </source>
</evidence>
<keyword evidence="2" id="KW-0479">Metal-binding</keyword>
<dbReference type="GO" id="GO:0000981">
    <property type="term" value="F:DNA-binding transcription factor activity, RNA polymerase II-specific"/>
    <property type="evidence" value="ECO:0007669"/>
    <property type="project" value="TreeGrafter"/>
</dbReference>
<evidence type="ECO:0000256" key="3">
    <source>
        <dbReference type="ARBA" id="ARBA00022771"/>
    </source>
</evidence>
<feature type="compositionally biased region" description="Gly residues" evidence="9">
    <location>
        <begin position="602"/>
        <end position="613"/>
    </location>
</feature>
<dbReference type="Pfam" id="PF25026">
    <property type="entry name" value="Asd-4"/>
    <property type="match status" value="1"/>
</dbReference>
<evidence type="ECO:0000256" key="7">
    <source>
        <dbReference type="ARBA" id="ARBA00023242"/>
    </source>
</evidence>
<feature type="region of interest" description="Disordered" evidence="9">
    <location>
        <begin position="209"/>
        <end position="229"/>
    </location>
</feature>
<dbReference type="SMART" id="SM00401">
    <property type="entry name" value="ZnF_GATA"/>
    <property type="match status" value="1"/>
</dbReference>
<dbReference type="GO" id="GO:0005634">
    <property type="term" value="C:nucleus"/>
    <property type="evidence" value="ECO:0007669"/>
    <property type="project" value="UniProtKB-SubCell"/>
</dbReference>
<feature type="compositionally biased region" description="Polar residues" evidence="9">
    <location>
        <begin position="458"/>
        <end position="470"/>
    </location>
</feature>
<dbReference type="PROSITE" id="PS00344">
    <property type="entry name" value="GATA_ZN_FINGER_1"/>
    <property type="match status" value="1"/>
</dbReference>
<feature type="region of interest" description="Disordered" evidence="9">
    <location>
        <begin position="375"/>
        <end position="442"/>
    </location>
</feature>
<dbReference type="InterPro" id="IPR013088">
    <property type="entry name" value="Znf_NHR/GATA"/>
</dbReference>
<dbReference type="GO" id="GO:0045944">
    <property type="term" value="P:positive regulation of transcription by RNA polymerase II"/>
    <property type="evidence" value="ECO:0007669"/>
    <property type="project" value="TreeGrafter"/>
</dbReference>
<keyword evidence="3 8" id="KW-0863">Zinc-finger</keyword>
<dbReference type="PANTHER" id="PTHR10071">
    <property type="entry name" value="TRANSCRIPTION FACTOR GATA FAMILY MEMBER"/>
    <property type="match status" value="1"/>
</dbReference>
<dbReference type="PROSITE" id="PS50114">
    <property type="entry name" value="GATA_ZN_FINGER_2"/>
    <property type="match status" value="1"/>
</dbReference>
<evidence type="ECO:0000256" key="8">
    <source>
        <dbReference type="PROSITE-ProRule" id="PRU00094"/>
    </source>
</evidence>
<keyword evidence="6" id="KW-0804">Transcription</keyword>
<evidence type="ECO:0000313" key="12">
    <source>
        <dbReference type="Proteomes" id="UP001239795"/>
    </source>
</evidence>